<gene>
    <name evidence="1" type="ORF">C9I89_06630</name>
</gene>
<accession>A0A2T3N1J0</accession>
<dbReference type="Proteomes" id="UP000240904">
    <property type="component" value="Unassembled WGS sequence"/>
</dbReference>
<organism evidence="1 2">
    <name type="scientific">Photobacterium lipolyticum</name>
    <dbReference type="NCBI Taxonomy" id="266810"/>
    <lineage>
        <taxon>Bacteria</taxon>
        <taxon>Pseudomonadati</taxon>
        <taxon>Pseudomonadota</taxon>
        <taxon>Gammaproteobacteria</taxon>
        <taxon>Vibrionales</taxon>
        <taxon>Vibrionaceae</taxon>
        <taxon>Photobacterium</taxon>
    </lineage>
</organism>
<comment type="caution">
    <text evidence="1">The sequence shown here is derived from an EMBL/GenBank/DDBJ whole genome shotgun (WGS) entry which is preliminary data.</text>
</comment>
<name>A0A2T3N1J0_9GAMM</name>
<sequence length="125" mass="14033">MELSLFISKSSETGLEKLSASLKDVGEIQANAEWVGEGKYKVTFLQIYDVAKLRAEIIKSYNSSPDFARDIRNPEARFITTAGIIFDHEWTLALWDGETNSVTEPLEILRDSKFSACNQSIAAKR</sequence>
<evidence type="ECO:0000313" key="2">
    <source>
        <dbReference type="Proteomes" id="UP000240904"/>
    </source>
</evidence>
<proteinExistence type="predicted"/>
<keyword evidence="2" id="KW-1185">Reference proteome</keyword>
<protein>
    <submittedName>
        <fullName evidence="1">Uncharacterized protein</fullName>
    </submittedName>
</protein>
<dbReference type="AlphaFoldDB" id="A0A2T3N1J0"/>
<dbReference type="EMBL" id="PYMC01000003">
    <property type="protein sequence ID" value="PSW06179.1"/>
    <property type="molecule type" value="Genomic_DNA"/>
</dbReference>
<reference evidence="1 2" key="1">
    <citation type="submission" date="2018-03" db="EMBL/GenBank/DDBJ databases">
        <title>Whole genome sequencing of Histamine producing bacteria.</title>
        <authorList>
            <person name="Butler K."/>
        </authorList>
    </citation>
    <scope>NUCLEOTIDE SEQUENCE [LARGE SCALE GENOMIC DNA]</scope>
    <source>
        <strain evidence="1 2">DSM 16190</strain>
    </source>
</reference>
<evidence type="ECO:0000313" key="1">
    <source>
        <dbReference type="EMBL" id="PSW06179.1"/>
    </source>
</evidence>